<evidence type="ECO:0000256" key="1">
    <source>
        <dbReference type="SAM" id="Phobius"/>
    </source>
</evidence>
<keyword evidence="1" id="KW-1133">Transmembrane helix</keyword>
<reference evidence="2" key="1">
    <citation type="journal article" date="2020" name="mSystems">
        <title>Genome- and Community-Level Interaction Insights into Carbon Utilization and Element Cycling Functions of Hydrothermarchaeota in Hydrothermal Sediment.</title>
        <authorList>
            <person name="Zhou Z."/>
            <person name="Liu Y."/>
            <person name="Xu W."/>
            <person name="Pan J."/>
            <person name="Luo Z.H."/>
            <person name="Li M."/>
        </authorList>
    </citation>
    <scope>NUCLEOTIDE SEQUENCE [LARGE SCALE GENOMIC DNA]</scope>
    <source>
        <strain evidence="2">HyVt-219</strain>
    </source>
</reference>
<proteinExistence type="predicted"/>
<dbReference type="PANTHER" id="PTHR34703">
    <property type="entry name" value="ANTIPORTER SUBUNIT MNHG2-RELATED"/>
    <property type="match status" value="1"/>
</dbReference>
<evidence type="ECO:0000313" key="2">
    <source>
        <dbReference type="EMBL" id="HDN84852.1"/>
    </source>
</evidence>
<keyword evidence="1" id="KW-0812">Transmembrane</keyword>
<dbReference type="NCBIfam" id="NF009314">
    <property type="entry name" value="PRK12674.1-2"/>
    <property type="match status" value="1"/>
</dbReference>
<dbReference type="GO" id="GO:0015385">
    <property type="term" value="F:sodium:proton antiporter activity"/>
    <property type="evidence" value="ECO:0007669"/>
    <property type="project" value="TreeGrafter"/>
</dbReference>
<dbReference type="EMBL" id="DRBC01000222">
    <property type="protein sequence ID" value="HDN84852.1"/>
    <property type="molecule type" value="Genomic_DNA"/>
</dbReference>
<feature type="transmembrane region" description="Helical" evidence="1">
    <location>
        <begin position="6"/>
        <end position="28"/>
    </location>
</feature>
<protein>
    <submittedName>
        <fullName evidence="2">Na+/H+ antiporter subunit G</fullName>
    </submittedName>
</protein>
<dbReference type="PANTHER" id="PTHR34703:SF1">
    <property type="entry name" value="ANTIPORTER SUBUNIT MNHG2-RELATED"/>
    <property type="match status" value="1"/>
</dbReference>
<organism evidence="2">
    <name type="scientific">Aerophobetes bacterium</name>
    <dbReference type="NCBI Taxonomy" id="2030807"/>
    <lineage>
        <taxon>Bacteria</taxon>
        <taxon>Candidatus Aerophobota</taxon>
    </lineage>
</organism>
<name>A0A7V0QSB7_UNCAE</name>
<comment type="caution">
    <text evidence="2">The sequence shown here is derived from an EMBL/GenBank/DDBJ whole genome shotgun (WGS) entry which is preliminary data.</text>
</comment>
<feature type="transmembrane region" description="Helical" evidence="1">
    <location>
        <begin position="67"/>
        <end position="87"/>
    </location>
</feature>
<dbReference type="Pfam" id="PF03334">
    <property type="entry name" value="PhaG_MnhG_YufB"/>
    <property type="match status" value="1"/>
</dbReference>
<dbReference type="NCBIfam" id="TIGR01300">
    <property type="entry name" value="CPA3_mnhG_phaG"/>
    <property type="match status" value="1"/>
</dbReference>
<dbReference type="AlphaFoldDB" id="A0A7V0QSB7"/>
<accession>A0A7V0QSB7</accession>
<gene>
    <name evidence="2" type="ORF">ENG47_03740</name>
</gene>
<sequence>MNEAVIIAGKIIIFIGVIFDLLGCIGLVRLPDVYNRLQAATKCVTLGTCFILFGTFLAAGFLVKSLLAILFVIMSSPTAAHAIAHAAHKSRIKLWEKSVVDKYEDDLKEKEKA</sequence>
<feature type="transmembrane region" description="Helical" evidence="1">
    <location>
        <begin position="40"/>
        <end position="61"/>
    </location>
</feature>
<keyword evidence="1" id="KW-0472">Membrane</keyword>
<dbReference type="InterPro" id="IPR005133">
    <property type="entry name" value="PhaG_MnhG_YufB"/>
</dbReference>
<dbReference type="Proteomes" id="UP000885660">
    <property type="component" value="Unassembled WGS sequence"/>
</dbReference>